<dbReference type="GO" id="GO:0005886">
    <property type="term" value="C:plasma membrane"/>
    <property type="evidence" value="ECO:0007669"/>
    <property type="project" value="UniProtKB-SubCell"/>
</dbReference>
<dbReference type="PANTHER" id="PTHR42718">
    <property type="entry name" value="MAJOR FACILITATOR SUPERFAMILY MULTIDRUG TRANSPORTER MFSC"/>
    <property type="match status" value="1"/>
</dbReference>
<evidence type="ECO:0000256" key="5">
    <source>
        <dbReference type="ARBA" id="ARBA00022989"/>
    </source>
</evidence>
<feature type="transmembrane region" description="Helical" evidence="7">
    <location>
        <begin position="198"/>
        <end position="222"/>
    </location>
</feature>
<dbReference type="Pfam" id="PF07690">
    <property type="entry name" value="MFS_1"/>
    <property type="match status" value="1"/>
</dbReference>
<evidence type="ECO:0000259" key="8">
    <source>
        <dbReference type="PROSITE" id="PS50850"/>
    </source>
</evidence>
<dbReference type="RefSeq" id="WP_176449901.1">
    <property type="nucleotide sequence ID" value="NZ_FZOH01000003.1"/>
</dbReference>
<comment type="subcellular location">
    <subcellularLocation>
        <location evidence="1">Cell membrane</location>
        <topology evidence="1">Multi-pass membrane protein</topology>
    </subcellularLocation>
</comment>
<evidence type="ECO:0000313" key="9">
    <source>
        <dbReference type="EMBL" id="SNS21250.1"/>
    </source>
</evidence>
<sequence length="456" mass="43451">MTPEVDAPPTARGAVPVLCAVQFVDVLGTTLVIAALPTVLADLGAPASAATPVVTVYAVLFGALLVLGARLGDRYGHVRVLQAGLAVFGIASLGAATAPSVGVLVAARGALGVAAALSVPPALRLLTAATPDGTARRRALAAWSATGAAAGASGLVLGGVLTELAGWRVLFWLTVPLSVLLLAAVGRTAPPVPRRAEGALDLAGAGVLTVAVAAVVTGAALLEDPGHRLTGALLVAAGLAAAAVLPAVERRAADPLLPRAAVRHPGLRAGVLASAANTAGTSSAVTLATLHLQQAEGFGAAAAGLALVPFSLCVVAGAALAARVLGRVPARTAAAAGLAVVAAGDLVLLAAATGPWAVPAGVAVSGLGIGLSSVAATALGTDVVPELQGTAAGVLNTAAQLGTALGVAVVLLVAAATAGTSLPLAGTPLGWLTAAALAAVPAVLLLRSPGTAAGGG</sequence>
<feature type="transmembrane region" description="Helical" evidence="7">
    <location>
        <begin position="428"/>
        <end position="446"/>
    </location>
</feature>
<dbReference type="SUPFAM" id="SSF103473">
    <property type="entry name" value="MFS general substrate transporter"/>
    <property type="match status" value="1"/>
</dbReference>
<dbReference type="PROSITE" id="PS50850">
    <property type="entry name" value="MFS"/>
    <property type="match status" value="1"/>
</dbReference>
<keyword evidence="6 7" id="KW-0472">Membrane</keyword>
<feature type="transmembrane region" description="Helical" evidence="7">
    <location>
        <begin position="228"/>
        <end position="248"/>
    </location>
</feature>
<dbReference type="InterPro" id="IPR036259">
    <property type="entry name" value="MFS_trans_sf"/>
</dbReference>
<evidence type="ECO:0000256" key="6">
    <source>
        <dbReference type="ARBA" id="ARBA00023136"/>
    </source>
</evidence>
<feature type="transmembrane region" description="Helical" evidence="7">
    <location>
        <begin position="139"/>
        <end position="161"/>
    </location>
</feature>
<evidence type="ECO:0000313" key="10">
    <source>
        <dbReference type="Proteomes" id="UP000198386"/>
    </source>
</evidence>
<keyword evidence="3" id="KW-1003">Cell membrane</keyword>
<feature type="domain" description="Major facilitator superfamily (MFS) profile" evidence="8">
    <location>
        <begin position="14"/>
        <end position="453"/>
    </location>
</feature>
<proteinExistence type="predicted"/>
<keyword evidence="10" id="KW-1185">Reference proteome</keyword>
<feature type="transmembrane region" description="Helical" evidence="7">
    <location>
        <begin position="80"/>
        <end position="99"/>
    </location>
</feature>
<accession>A0A239CMA5</accession>
<gene>
    <name evidence="9" type="ORF">SAMN04488107_1715</name>
</gene>
<dbReference type="InterPro" id="IPR020846">
    <property type="entry name" value="MFS_dom"/>
</dbReference>
<keyword evidence="2" id="KW-0813">Transport</keyword>
<feature type="transmembrane region" description="Helical" evidence="7">
    <location>
        <begin position="167"/>
        <end position="186"/>
    </location>
</feature>
<dbReference type="Proteomes" id="UP000198386">
    <property type="component" value="Unassembled WGS sequence"/>
</dbReference>
<feature type="transmembrane region" description="Helical" evidence="7">
    <location>
        <begin position="298"/>
        <end position="321"/>
    </location>
</feature>
<evidence type="ECO:0000256" key="4">
    <source>
        <dbReference type="ARBA" id="ARBA00022692"/>
    </source>
</evidence>
<evidence type="ECO:0000256" key="3">
    <source>
        <dbReference type="ARBA" id="ARBA00022475"/>
    </source>
</evidence>
<dbReference type="InterPro" id="IPR011701">
    <property type="entry name" value="MFS"/>
</dbReference>
<dbReference type="AlphaFoldDB" id="A0A239CMA5"/>
<feature type="transmembrane region" description="Helical" evidence="7">
    <location>
        <begin position="391"/>
        <end position="416"/>
    </location>
</feature>
<evidence type="ECO:0000256" key="7">
    <source>
        <dbReference type="SAM" id="Phobius"/>
    </source>
</evidence>
<dbReference type="GO" id="GO:0022857">
    <property type="term" value="F:transmembrane transporter activity"/>
    <property type="evidence" value="ECO:0007669"/>
    <property type="project" value="InterPro"/>
</dbReference>
<dbReference type="Gene3D" id="1.20.1720.10">
    <property type="entry name" value="Multidrug resistance protein D"/>
    <property type="match status" value="1"/>
</dbReference>
<name>A0A239CMA5_9ACTN</name>
<protein>
    <submittedName>
        <fullName evidence="9">Major Facilitator Superfamily protein</fullName>
    </submittedName>
</protein>
<evidence type="ECO:0000256" key="2">
    <source>
        <dbReference type="ARBA" id="ARBA00022448"/>
    </source>
</evidence>
<organism evidence="9 10">
    <name type="scientific">Geodermatophilus saharensis</name>
    <dbReference type="NCBI Taxonomy" id="1137994"/>
    <lineage>
        <taxon>Bacteria</taxon>
        <taxon>Bacillati</taxon>
        <taxon>Actinomycetota</taxon>
        <taxon>Actinomycetes</taxon>
        <taxon>Geodermatophilales</taxon>
        <taxon>Geodermatophilaceae</taxon>
        <taxon>Geodermatophilus</taxon>
    </lineage>
</organism>
<dbReference type="Gene3D" id="1.20.1250.20">
    <property type="entry name" value="MFS general substrate transporter like domains"/>
    <property type="match status" value="1"/>
</dbReference>
<keyword evidence="5 7" id="KW-1133">Transmembrane helix</keyword>
<keyword evidence="4 7" id="KW-0812">Transmembrane</keyword>
<feature type="transmembrane region" description="Helical" evidence="7">
    <location>
        <begin position="358"/>
        <end position="379"/>
    </location>
</feature>
<dbReference type="EMBL" id="FZOH01000003">
    <property type="protein sequence ID" value="SNS21250.1"/>
    <property type="molecule type" value="Genomic_DNA"/>
</dbReference>
<evidence type="ECO:0000256" key="1">
    <source>
        <dbReference type="ARBA" id="ARBA00004651"/>
    </source>
</evidence>
<feature type="transmembrane region" description="Helical" evidence="7">
    <location>
        <begin position="333"/>
        <end position="352"/>
    </location>
</feature>
<feature type="transmembrane region" description="Helical" evidence="7">
    <location>
        <begin position="49"/>
        <end position="68"/>
    </location>
</feature>
<reference evidence="10" key="1">
    <citation type="submission" date="2017-06" db="EMBL/GenBank/DDBJ databases">
        <authorList>
            <person name="Varghese N."/>
            <person name="Submissions S."/>
        </authorList>
    </citation>
    <scope>NUCLEOTIDE SEQUENCE [LARGE SCALE GENOMIC DNA]</scope>
    <source>
        <strain evidence="10">DSM 45423</strain>
    </source>
</reference>
<dbReference type="PANTHER" id="PTHR42718:SF46">
    <property type="entry name" value="BLR6921 PROTEIN"/>
    <property type="match status" value="1"/>
</dbReference>